<evidence type="ECO:0000313" key="1">
    <source>
        <dbReference type="EMBL" id="KAJ7426170.1"/>
    </source>
</evidence>
<organism evidence="1 2">
    <name type="scientific">Willisornis vidua</name>
    <name type="common">Xingu scale-backed antbird</name>
    <dbReference type="NCBI Taxonomy" id="1566151"/>
    <lineage>
        <taxon>Eukaryota</taxon>
        <taxon>Metazoa</taxon>
        <taxon>Chordata</taxon>
        <taxon>Craniata</taxon>
        <taxon>Vertebrata</taxon>
        <taxon>Euteleostomi</taxon>
        <taxon>Archelosauria</taxon>
        <taxon>Archosauria</taxon>
        <taxon>Dinosauria</taxon>
        <taxon>Saurischia</taxon>
        <taxon>Theropoda</taxon>
        <taxon>Coelurosauria</taxon>
        <taxon>Aves</taxon>
        <taxon>Neognathae</taxon>
        <taxon>Neoaves</taxon>
        <taxon>Telluraves</taxon>
        <taxon>Australaves</taxon>
        <taxon>Passeriformes</taxon>
        <taxon>Thamnophilidae</taxon>
        <taxon>Willisornis</taxon>
    </lineage>
</organism>
<dbReference type="PANTHER" id="PTHR33332">
    <property type="entry name" value="REVERSE TRANSCRIPTASE DOMAIN-CONTAINING PROTEIN"/>
    <property type="match status" value="1"/>
</dbReference>
<proteinExistence type="predicted"/>
<protein>
    <submittedName>
        <fullName evidence="1">RNA-directed DNA polymerase from mobile element jockey-like protein</fullName>
    </submittedName>
</protein>
<keyword evidence="2" id="KW-1185">Reference proteome</keyword>
<comment type="caution">
    <text evidence="1">The sequence shown here is derived from an EMBL/GenBank/DDBJ whole genome shotgun (WGS) entry which is preliminary data.</text>
</comment>
<evidence type="ECO:0000313" key="2">
    <source>
        <dbReference type="Proteomes" id="UP001145742"/>
    </source>
</evidence>
<reference evidence="1" key="1">
    <citation type="submission" date="2019-10" db="EMBL/GenBank/DDBJ databases">
        <authorList>
            <person name="Soares A.E.R."/>
            <person name="Aleixo A."/>
            <person name="Schneider P."/>
            <person name="Miyaki C.Y."/>
            <person name="Schneider M.P."/>
            <person name="Mello C."/>
            <person name="Vasconcelos A.T.R."/>
        </authorList>
    </citation>
    <scope>NUCLEOTIDE SEQUENCE</scope>
    <source>
        <tissue evidence="1">Muscle</tissue>
    </source>
</reference>
<accession>A0ABQ9DPQ7</accession>
<name>A0ABQ9DPQ7_9PASS</name>
<gene>
    <name evidence="1" type="ORF">WISP_18118</name>
</gene>
<dbReference type="EMBL" id="WHWB01032295">
    <property type="protein sequence ID" value="KAJ7426170.1"/>
    <property type="molecule type" value="Genomic_DNA"/>
</dbReference>
<dbReference type="Proteomes" id="UP001145742">
    <property type="component" value="Unassembled WGS sequence"/>
</dbReference>
<sequence length="112" mass="12431">MSKDWKKDNVIPIYKGLKGDAGNFMPIRLPSVPGKVMEQILLEAVTSQMKHIIGKSQHGSTKDKWFLVNLITFCDEATCLADVGQAVDAVYPYFSKAFDTVSHGLLSEKLMP</sequence>